<comment type="caution">
    <text evidence="8">The sequence shown here is derived from an EMBL/GenBank/DDBJ whole genome shotgun (WGS) entry which is preliminary data.</text>
</comment>
<dbReference type="CDD" id="cd09988">
    <property type="entry name" value="Formimidoylglutamase"/>
    <property type="match status" value="1"/>
</dbReference>
<dbReference type="PANTHER" id="PTHR11358">
    <property type="entry name" value="ARGINASE/AGMATINASE"/>
    <property type="match status" value="1"/>
</dbReference>
<feature type="binding site" evidence="5">
    <location>
        <position position="258"/>
    </location>
    <ligand>
        <name>Mn(2+)</name>
        <dbReference type="ChEBI" id="CHEBI:29035"/>
        <label>2</label>
    </ligand>
</feature>
<feature type="binding site" evidence="5">
    <location>
        <position position="258"/>
    </location>
    <ligand>
        <name>Mn(2+)</name>
        <dbReference type="ChEBI" id="CHEBI:29035"/>
        <label>1</label>
    </ligand>
</feature>
<dbReference type="EC" id="3.5.3.8" evidence="5 6"/>
<dbReference type="RefSeq" id="WP_209511096.1">
    <property type="nucleotide sequence ID" value="NZ_JAGGKS010000003.1"/>
</dbReference>
<comment type="catalytic activity">
    <reaction evidence="5">
        <text>N-formimidoyl-L-glutamate + H2O = formamide + L-glutamate</text>
        <dbReference type="Rhea" id="RHEA:22492"/>
        <dbReference type="ChEBI" id="CHEBI:15377"/>
        <dbReference type="ChEBI" id="CHEBI:16397"/>
        <dbReference type="ChEBI" id="CHEBI:29985"/>
        <dbReference type="ChEBI" id="CHEBI:58928"/>
        <dbReference type="EC" id="3.5.3.8"/>
    </reaction>
</comment>
<dbReference type="Gene3D" id="3.40.800.10">
    <property type="entry name" value="Ureohydrolase domain"/>
    <property type="match status" value="1"/>
</dbReference>
<dbReference type="Proteomes" id="UP001519342">
    <property type="component" value="Unassembled WGS sequence"/>
</dbReference>
<accession>A0ABS4GCC3</accession>
<dbReference type="InterPro" id="IPR006035">
    <property type="entry name" value="Ureohydrolase"/>
</dbReference>
<feature type="binding site" evidence="5">
    <location>
        <position position="166"/>
    </location>
    <ligand>
        <name>Mn(2+)</name>
        <dbReference type="ChEBI" id="CHEBI:29035"/>
        <label>2</label>
    </ligand>
</feature>
<dbReference type="EMBL" id="JAGGKS010000003">
    <property type="protein sequence ID" value="MBP1925346.1"/>
    <property type="molecule type" value="Genomic_DNA"/>
</dbReference>
<keyword evidence="3 5" id="KW-0369">Histidine metabolism</keyword>
<evidence type="ECO:0000256" key="2">
    <source>
        <dbReference type="ARBA" id="ARBA00022801"/>
    </source>
</evidence>
<dbReference type="PANTHER" id="PTHR11358:SF35">
    <property type="entry name" value="FORMIMIDOYLGLUTAMASE"/>
    <property type="match status" value="1"/>
</dbReference>
<feature type="binding site" evidence="5">
    <location>
        <position position="168"/>
    </location>
    <ligand>
        <name>Mn(2+)</name>
        <dbReference type="ChEBI" id="CHEBI:29035"/>
        <label>2</label>
    </ligand>
</feature>
<organism evidence="8 9">
    <name type="scientific">Sedimentibacter acidaminivorans</name>
    <dbReference type="NCBI Taxonomy" id="913099"/>
    <lineage>
        <taxon>Bacteria</taxon>
        <taxon>Bacillati</taxon>
        <taxon>Bacillota</taxon>
        <taxon>Tissierellia</taxon>
        <taxon>Sedimentibacter</taxon>
    </lineage>
</organism>
<keyword evidence="4 5" id="KW-0464">Manganese</keyword>
<keyword evidence="2 5" id="KW-0378">Hydrolase</keyword>
<sequence length="338" mass="37988">MFNNNYKIADKNVWKGRIDSEDNYDAFRWHQWIQFIDLSNDNIPVFNGTLGFCIIGFCCDVGVQINKGRFGAAKAPQSIRKELSNLPCWFKEEVKLFDAGDILSEDCTLEQSQDALALAVQKILNLNLFPIVLGGGHEVAFGHYNGILNYLSQNKSKPKIGIVNFDAHLDIRPYPNGGSSGTMFRQIADVCSDKELEYSYMCVGVQKYSNTVDLFKTANNLGVSYILEKDISISDDWSLIEKFDTFLNNQDHIYMTICSDVFSSAFAPGVSAPQPLGLDPETVLKFLKYIIKTKKIVSFDIAEVTPRFDQDNTTVNLAKVLIFSVVNTLCQIYNLSID</sequence>
<feature type="binding site" evidence="5">
    <location>
        <position position="170"/>
    </location>
    <ligand>
        <name>Mn(2+)</name>
        <dbReference type="ChEBI" id="CHEBI:29035"/>
        <label>1</label>
    </ligand>
</feature>
<comment type="similarity">
    <text evidence="5 7">Belongs to the arginase family.</text>
</comment>
<keyword evidence="1 5" id="KW-0479">Metal-binding</keyword>
<comment type="function">
    <text evidence="5">Catalyzes the conversion of N-formimidoyl-L-glutamate to L-glutamate and formamide.</text>
</comment>
<evidence type="ECO:0000313" key="9">
    <source>
        <dbReference type="Proteomes" id="UP001519342"/>
    </source>
</evidence>
<proteinExistence type="inferred from homology"/>
<dbReference type="NCBIfam" id="TIGR01227">
    <property type="entry name" value="hutG"/>
    <property type="match status" value="1"/>
</dbReference>
<evidence type="ECO:0000256" key="4">
    <source>
        <dbReference type="ARBA" id="ARBA00023211"/>
    </source>
</evidence>
<evidence type="ECO:0000256" key="6">
    <source>
        <dbReference type="NCBIfam" id="TIGR01227"/>
    </source>
</evidence>
<reference evidence="8 9" key="1">
    <citation type="submission" date="2021-03" db="EMBL/GenBank/DDBJ databases">
        <title>Genomic Encyclopedia of Type Strains, Phase IV (KMG-IV): sequencing the most valuable type-strain genomes for metagenomic binning, comparative biology and taxonomic classification.</title>
        <authorList>
            <person name="Goeker M."/>
        </authorList>
    </citation>
    <scope>NUCLEOTIDE SEQUENCE [LARGE SCALE GENOMIC DNA]</scope>
    <source>
        <strain evidence="8 9">DSM 24004</strain>
    </source>
</reference>
<evidence type="ECO:0000256" key="7">
    <source>
        <dbReference type="PROSITE-ProRule" id="PRU00742"/>
    </source>
</evidence>
<dbReference type="InterPro" id="IPR023696">
    <property type="entry name" value="Ureohydrolase_dom_sf"/>
</dbReference>
<feature type="binding site" evidence="5">
    <location>
        <position position="137"/>
    </location>
    <ligand>
        <name>Mn(2+)</name>
        <dbReference type="ChEBI" id="CHEBI:29035"/>
        <label>1</label>
    </ligand>
</feature>
<comment type="pathway">
    <text evidence="5">Amino-acid degradation; L-histidine degradation into L-glutamate; L-glutamate from N-formimidoyl-L-glutamate (hydrolase route): step 1/1.</text>
</comment>
<dbReference type="InterPro" id="IPR005923">
    <property type="entry name" value="HutG"/>
</dbReference>
<comment type="cofactor">
    <cofactor evidence="5">
        <name>Mn(2+)</name>
        <dbReference type="ChEBI" id="CHEBI:29035"/>
    </cofactor>
    <text evidence="5">Binds 2 manganese ions per subunit.</text>
</comment>
<protein>
    <recommendedName>
        <fullName evidence="5 6">Formimidoylglutamase</fullName>
        <ecNumber evidence="5 6">3.5.3.8</ecNumber>
    </recommendedName>
    <alternativeName>
        <fullName evidence="5">Formiminoglutamase</fullName>
    </alternativeName>
    <alternativeName>
        <fullName evidence="5">Formiminoglutamate hydrolase</fullName>
    </alternativeName>
</protein>
<dbReference type="Pfam" id="PF00491">
    <property type="entry name" value="Arginase"/>
    <property type="match status" value="1"/>
</dbReference>
<evidence type="ECO:0000256" key="3">
    <source>
        <dbReference type="ARBA" id="ARBA00022808"/>
    </source>
</evidence>
<evidence type="ECO:0000256" key="5">
    <source>
        <dbReference type="HAMAP-Rule" id="MF_00737"/>
    </source>
</evidence>
<dbReference type="HAMAP" id="MF_00737">
    <property type="entry name" value="Formimidoylglutam"/>
    <property type="match status" value="1"/>
</dbReference>
<gene>
    <name evidence="5" type="primary">hutG</name>
    <name evidence="8" type="ORF">J2Z76_001205</name>
</gene>
<dbReference type="PROSITE" id="PS51409">
    <property type="entry name" value="ARGINASE_2"/>
    <property type="match status" value="1"/>
</dbReference>
<evidence type="ECO:0000256" key="1">
    <source>
        <dbReference type="ARBA" id="ARBA00022723"/>
    </source>
</evidence>
<name>A0ABS4GCC3_9FIRM</name>
<dbReference type="SUPFAM" id="SSF52768">
    <property type="entry name" value="Arginase/deacetylase"/>
    <property type="match status" value="1"/>
</dbReference>
<feature type="binding site" evidence="5">
    <location>
        <position position="260"/>
    </location>
    <ligand>
        <name>Mn(2+)</name>
        <dbReference type="ChEBI" id="CHEBI:29035"/>
        <label>2</label>
    </ligand>
</feature>
<dbReference type="PIRSF" id="PIRSF036979">
    <property type="entry name" value="Arginase"/>
    <property type="match status" value="1"/>
</dbReference>
<feature type="binding site" evidence="5">
    <location>
        <position position="166"/>
    </location>
    <ligand>
        <name>Mn(2+)</name>
        <dbReference type="ChEBI" id="CHEBI:29035"/>
        <label>1</label>
    </ligand>
</feature>
<evidence type="ECO:0000313" key="8">
    <source>
        <dbReference type="EMBL" id="MBP1925346.1"/>
    </source>
</evidence>
<dbReference type="GO" id="GO:0050415">
    <property type="term" value="F:formimidoylglutamase activity"/>
    <property type="evidence" value="ECO:0007669"/>
    <property type="project" value="UniProtKB-EC"/>
</dbReference>
<keyword evidence="9" id="KW-1185">Reference proteome</keyword>